<dbReference type="CDD" id="cd06257">
    <property type="entry name" value="DnaJ"/>
    <property type="match status" value="1"/>
</dbReference>
<protein>
    <recommendedName>
        <fullName evidence="1">J domain-containing protein</fullName>
    </recommendedName>
</protein>
<evidence type="ECO:0000259" key="1">
    <source>
        <dbReference type="PROSITE" id="PS50076"/>
    </source>
</evidence>
<proteinExistence type="predicted"/>
<dbReference type="AlphaFoldDB" id="A0A0F9FX42"/>
<organism evidence="2">
    <name type="scientific">marine sediment metagenome</name>
    <dbReference type="NCBI Taxonomy" id="412755"/>
    <lineage>
        <taxon>unclassified sequences</taxon>
        <taxon>metagenomes</taxon>
        <taxon>ecological metagenomes</taxon>
    </lineage>
</organism>
<dbReference type="InterPro" id="IPR036869">
    <property type="entry name" value="J_dom_sf"/>
</dbReference>
<dbReference type="InterPro" id="IPR001623">
    <property type="entry name" value="DnaJ_domain"/>
</dbReference>
<dbReference type="Pfam" id="PF00226">
    <property type="entry name" value="DnaJ"/>
    <property type="match status" value="1"/>
</dbReference>
<comment type="caution">
    <text evidence="2">The sequence shown here is derived from an EMBL/GenBank/DDBJ whole genome shotgun (WGS) entry which is preliminary data.</text>
</comment>
<dbReference type="EMBL" id="LAZR01028657">
    <property type="protein sequence ID" value="KKL61925.1"/>
    <property type="molecule type" value="Genomic_DNA"/>
</dbReference>
<name>A0A0F9FX42_9ZZZZ</name>
<reference evidence="2" key="1">
    <citation type="journal article" date="2015" name="Nature">
        <title>Complex archaea that bridge the gap between prokaryotes and eukaryotes.</title>
        <authorList>
            <person name="Spang A."/>
            <person name="Saw J.H."/>
            <person name="Jorgensen S.L."/>
            <person name="Zaremba-Niedzwiedzka K."/>
            <person name="Martijn J."/>
            <person name="Lind A.E."/>
            <person name="van Eijk R."/>
            <person name="Schleper C."/>
            <person name="Guy L."/>
            <person name="Ettema T.J."/>
        </authorList>
    </citation>
    <scope>NUCLEOTIDE SEQUENCE</scope>
</reference>
<dbReference type="SUPFAM" id="SSF46565">
    <property type="entry name" value="Chaperone J-domain"/>
    <property type="match status" value="1"/>
</dbReference>
<dbReference type="SMART" id="SM00271">
    <property type="entry name" value="DnaJ"/>
    <property type="match status" value="1"/>
</dbReference>
<dbReference type="Gene3D" id="1.10.287.110">
    <property type="entry name" value="DnaJ domain"/>
    <property type="match status" value="1"/>
</dbReference>
<sequence length="116" mass="12773">MTNRQLGLIGLLGFLKDVDVVIQDVSGKPVSAHVATWWRESARPYLEGIQQGRLPGPLEEEYAVLGLVPFASDDVVRAAYKAMMKQHHPDVEGGDEGTAKRLNEAYGKICHDRGMV</sequence>
<accession>A0A0F9FX42</accession>
<dbReference type="PROSITE" id="PS50076">
    <property type="entry name" value="DNAJ_2"/>
    <property type="match status" value="1"/>
</dbReference>
<feature type="domain" description="J" evidence="1">
    <location>
        <begin position="60"/>
        <end position="114"/>
    </location>
</feature>
<evidence type="ECO:0000313" key="2">
    <source>
        <dbReference type="EMBL" id="KKL61925.1"/>
    </source>
</evidence>
<gene>
    <name evidence="2" type="ORF">LCGC14_2190370</name>
</gene>